<evidence type="ECO:0000313" key="3">
    <source>
        <dbReference type="EMBL" id="MEI5613560.1"/>
    </source>
</evidence>
<keyword evidence="4" id="KW-1185">Reference proteome</keyword>
<feature type="domain" description="MDMPI C-terminal" evidence="1">
    <location>
        <begin position="158"/>
        <end position="275"/>
    </location>
</feature>
<dbReference type="RefSeq" id="WP_336540644.1">
    <property type="nucleotide sequence ID" value="NZ_JBBAYL010000020.1"/>
</dbReference>
<dbReference type="Pfam" id="PF11716">
    <property type="entry name" value="MDMPI_N"/>
    <property type="match status" value="1"/>
</dbReference>
<reference evidence="3 4" key="1">
    <citation type="submission" date="2024-03" db="EMBL/GenBank/DDBJ databases">
        <title>First Report of Pectobacterium brasiliscabiei causing potato scab in china.</title>
        <authorList>
            <person name="Handique U."/>
        </authorList>
    </citation>
    <scope>NUCLEOTIDE SEQUENCE [LARGE SCALE GENOMIC DNA]</scope>
    <source>
        <strain evidence="3 4">ZRIMU1503</strain>
    </source>
</reference>
<dbReference type="SUPFAM" id="SSF109854">
    <property type="entry name" value="DinB/YfiT-like putative metalloenzymes"/>
    <property type="match status" value="1"/>
</dbReference>
<accession>A0ABU8GK39</accession>
<dbReference type="PANTHER" id="PTHR40758:SF1">
    <property type="entry name" value="CONSERVED PROTEIN"/>
    <property type="match status" value="1"/>
</dbReference>
<dbReference type="GO" id="GO:0016853">
    <property type="term" value="F:isomerase activity"/>
    <property type="evidence" value="ECO:0007669"/>
    <property type="project" value="UniProtKB-KW"/>
</dbReference>
<proteinExistence type="predicted"/>
<dbReference type="InterPro" id="IPR024344">
    <property type="entry name" value="MDMPI_metal-binding"/>
</dbReference>
<dbReference type="PANTHER" id="PTHR40758">
    <property type="entry name" value="CONSERVED PROTEIN"/>
    <property type="match status" value="1"/>
</dbReference>
<dbReference type="EMBL" id="JBBAYM010000023">
    <property type="protein sequence ID" value="MEI5613560.1"/>
    <property type="molecule type" value="Genomic_DNA"/>
</dbReference>
<dbReference type="InterPro" id="IPR034660">
    <property type="entry name" value="DinB/YfiT-like"/>
</dbReference>
<organism evidence="3 4">
    <name type="scientific">Streptomyces brasiliscabiei</name>
    <dbReference type="NCBI Taxonomy" id="2736302"/>
    <lineage>
        <taxon>Bacteria</taxon>
        <taxon>Bacillati</taxon>
        <taxon>Actinomycetota</taxon>
        <taxon>Actinomycetes</taxon>
        <taxon>Kitasatosporales</taxon>
        <taxon>Streptomycetaceae</taxon>
        <taxon>Streptomyces</taxon>
    </lineage>
</organism>
<evidence type="ECO:0000259" key="1">
    <source>
        <dbReference type="Pfam" id="PF07398"/>
    </source>
</evidence>
<protein>
    <submittedName>
        <fullName evidence="3">Maleylpyruvate isomerase family mycothiol-dependent enzyme</fullName>
    </submittedName>
</protein>
<sequence length="284" mass="31658">MAMLAREPQVRHERYCAEIELQVRRSRDIVTSGADLSATVPTCPDWSLEQLLRHTGGAMRWVELNVRTRAKDEVAEADVPLYEGPERQGDPAALDAWLAETGGMTVATLREAGPEAPVWSWGWEHSAGFWARRMAHEQVIHGVDAALAVGRPVEVAPEIAADAIDEWLEIVAFVQRTMPHDDAVELRGPGRSIHLHATDAPAEVDAERSERGVPPPEGWGRVVELTEDVVRWRRGHEKATVALRGPLTEVLLAFYRRLPPDGGELEVLGDRELLDFWLRRATFG</sequence>
<name>A0ABU8GK39_9ACTN</name>
<evidence type="ECO:0000259" key="2">
    <source>
        <dbReference type="Pfam" id="PF11716"/>
    </source>
</evidence>
<feature type="domain" description="Mycothiol-dependent maleylpyruvate isomerase metal-binding" evidence="2">
    <location>
        <begin position="30"/>
        <end position="146"/>
    </location>
</feature>
<evidence type="ECO:0000313" key="4">
    <source>
        <dbReference type="Proteomes" id="UP001365781"/>
    </source>
</evidence>
<comment type="caution">
    <text evidence="3">The sequence shown here is derived from an EMBL/GenBank/DDBJ whole genome shotgun (WGS) entry which is preliminary data.</text>
</comment>
<dbReference type="NCBIfam" id="TIGR03083">
    <property type="entry name" value="maleylpyruvate isomerase family mycothiol-dependent enzyme"/>
    <property type="match status" value="1"/>
</dbReference>
<dbReference type="Pfam" id="PF07398">
    <property type="entry name" value="MDMPI_C"/>
    <property type="match status" value="1"/>
</dbReference>
<dbReference type="Proteomes" id="UP001365781">
    <property type="component" value="Unassembled WGS sequence"/>
</dbReference>
<dbReference type="InterPro" id="IPR017517">
    <property type="entry name" value="Maleyloyr_isom"/>
</dbReference>
<keyword evidence="3" id="KW-0413">Isomerase</keyword>
<dbReference type="InterPro" id="IPR010872">
    <property type="entry name" value="MDMPI_C-term_domain"/>
</dbReference>
<gene>
    <name evidence="3" type="ORF">WB403_30870</name>
</gene>